<dbReference type="InterPro" id="IPR007530">
    <property type="entry name" value="Aminoglycoside_adenylylTfrase"/>
</dbReference>
<dbReference type="PIRSF" id="PIRSF000812">
    <property type="entry name" value="AAD"/>
    <property type="match status" value="1"/>
</dbReference>
<comment type="caution">
    <text evidence="1">The sequence shown here is derived from an EMBL/GenBank/DDBJ whole genome shotgun (WGS) entry which is preliminary data.</text>
</comment>
<dbReference type="Gene3D" id="3.30.460.10">
    <property type="entry name" value="Beta Polymerase, domain 2"/>
    <property type="match status" value="1"/>
</dbReference>
<dbReference type="Proteomes" id="UP000661691">
    <property type="component" value="Unassembled WGS sequence"/>
</dbReference>
<dbReference type="SUPFAM" id="SSF81301">
    <property type="entry name" value="Nucleotidyltransferase"/>
    <property type="match status" value="1"/>
</dbReference>
<dbReference type="InterPro" id="IPR043519">
    <property type="entry name" value="NT_sf"/>
</dbReference>
<dbReference type="AlphaFoldDB" id="A0A926NDN7"/>
<organism evidence="1 2">
    <name type="scientific">Polycladospora coralii</name>
    <dbReference type="NCBI Taxonomy" id="2771432"/>
    <lineage>
        <taxon>Bacteria</taxon>
        <taxon>Bacillati</taxon>
        <taxon>Bacillota</taxon>
        <taxon>Bacilli</taxon>
        <taxon>Bacillales</taxon>
        <taxon>Thermoactinomycetaceae</taxon>
        <taxon>Polycladospora</taxon>
    </lineage>
</organism>
<protein>
    <submittedName>
        <fullName evidence="1">Aminoglycoside 6-adenylyltransferase</fullName>
    </submittedName>
</protein>
<reference evidence="2" key="1">
    <citation type="submission" date="2022-10" db="EMBL/GenBank/DDBJ databases">
        <title>A novel bacterium of genus Hazenella, isolated from South China Sea.</title>
        <authorList>
            <person name="Huang H."/>
            <person name="Mo K."/>
            <person name="Hu Y."/>
        </authorList>
    </citation>
    <scope>NUCLEOTIDE SEQUENCE [LARGE SCALE GENOMIC DNA]</scope>
    <source>
        <strain evidence="2">IB182357</strain>
    </source>
</reference>
<sequence length="285" mass="33879">MRTEDEMFELIIHTAEKDERIRAVILSGSRTNPHVKKDRFQDFDIIYLVNHIDSFIVDENWIDIFGERMIMQLPEAKVIPPPMRDGRFTYLMQFTDGNRIDLTLIPISLKEKLLPTDSLSQLLLDKDGILESLPPPSDHDYWVRKPSEQAFLDICNEFWWICLNISKGLCRNEFTYTMYMYEQINRHVLNQMMEWYIGIQNHFSVSVGNSGKHMPNYLTNEEWELYLSTYTDAKVDHIWRSLFNMCQLFRQTASHVARYFNYTYPDTADKNVTFYLHKLKKESSS</sequence>
<dbReference type="RefSeq" id="WP_191142863.1">
    <property type="nucleotide sequence ID" value="NZ_JACXAH010000046.1"/>
</dbReference>
<evidence type="ECO:0000313" key="1">
    <source>
        <dbReference type="EMBL" id="MBD1373915.1"/>
    </source>
</evidence>
<keyword evidence="2" id="KW-1185">Reference proteome</keyword>
<dbReference type="Gene3D" id="1.20.120.330">
    <property type="entry name" value="Nucleotidyltransferases domain 2"/>
    <property type="match status" value="1"/>
</dbReference>
<dbReference type="Pfam" id="PF04439">
    <property type="entry name" value="Adenyl_transf"/>
    <property type="match status" value="1"/>
</dbReference>
<name>A0A926NDN7_9BACL</name>
<dbReference type="SUPFAM" id="SSF81631">
    <property type="entry name" value="PAP/OAS1 substrate-binding domain"/>
    <property type="match status" value="1"/>
</dbReference>
<proteinExistence type="predicted"/>
<evidence type="ECO:0000313" key="2">
    <source>
        <dbReference type="Proteomes" id="UP000661691"/>
    </source>
</evidence>
<gene>
    <name evidence="1" type="ORF">IC620_16345</name>
</gene>
<dbReference type="EMBL" id="JACXAH010000046">
    <property type="protein sequence ID" value="MBD1373915.1"/>
    <property type="molecule type" value="Genomic_DNA"/>
</dbReference>
<accession>A0A926NDN7</accession>